<reference evidence="4" key="1">
    <citation type="submission" date="2016-06" db="EMBL/GenBank/DDBJ databases">
        <authorList>
            <person name="Varghese N."/>
            <person name="Submissions Spin"/>
        </authorList>
    </citation>
    <scope>NUCLEOTIDE SEQUENCE [LARGE SCALE GENOMIC DNA]</scope>
    <source>
        <strain evidence="4">DSM 45160</strain>
    </source>
</reference>
<dbReference type="Proteomes" id="UP000198224">
    <property type="component" value="Chromosome I"/>
</dbReference>
<dbReference type="EMBL" id="LT607409">
    <property type="protein sequence ID" value="SCF02797.1"/>
    <property type="molecule type" value="Genomic_DNA"/>
</dbReference>
<feature type="transmembrane region" description="Helical" evidence="2">
    <location>
        <begin position="111"/>
        <end position="134"/>
    </location>
</feature>
<feature type="transmembrane region" description="Helical" evidence="2">
    <location>
        <begin position="175"/>
        <end position="193"/>
    </location>
</feature>
<dbReference type="Gene3D" id="1.20.1250.20">
    <property type="entry name" value="MFS general substrate transporter like domains"/>
    <property type="match status" value="2"/>
</dbReference>
<keyword evidence="2" id="KW-1133">Transmembrane helix</keyword>
<organism evidence="3 4">
    <name type="scientific">Micromonospora chokoriensis</name>
    <dbReference type="NCBI Taxonomy" id="356851"/>
    <lineage>
        <taxon>Bacteria</taxon>
        <taxon>Bacillati</taxon>
        <taxon>Actinomycetota</taxon>
        <taxon>Actinomycetes</taxon>
        <taxon>Micromonosporales</taxon>
        <taxon>Micromonosporaceae</taxon>
        <taxon>Micromonospora</taxon>
    </lineage>
</organism>
<keyword evidence="4" id="KW-1185">Reference proteome</keyword>
<feature type="transmembrane region" description="Helical" evidence="2">
    <location>
        <begin position="252"/>
        <end position="271"/>
    </location>
</feature>
<feature type="transmembrane region" description="Helical" evidence="2">
    <location>
        <begin position="214"/>
        <end position="240"/>
    </location>
</feature>
<dbReference type="AlphaFoldDB" id="A0A1C4X2U7"/>
<feature type="transmembrane region" description="Helical" evidence="2">
    <location>
        <begin position="362"/>
        <end position="381"/>
    </location>
</feature>
<proteinExistence type="predicted"/>
<evidence type="ECO:0000313" key="3">
    <source>
        <dbReference type="EMBL" id="SCF02797.1"/>
    </source>
</evidence>
<evidence type="ECO:0000313" key="4">
    <source>
        <dbReference type="Proteomes" id="UP000198224"/>
    </source>
</evidence>
<feature type="transmembrane region" description="Helical" evidence="2">
    <location>
        <begin position="20"/>
        <end position="42"/>
    </location>
</feature>
<feature type="transmembrane region" description="Helical" evidence="2">
    <location>
        <begin position="62"/>
        <end position="81"/>
    </location>
</feature>
<feature type="compositionally biased region" description="Basic and acidic residues" evidence="1">
    <location>
        <begin position="411"/>
        <end position="420"/>
    </location>
</feature>
<name>A0A1C4X2U7_9ACTN</name>
<feature type="transmembrane region" description="Helical" evidence="2">
    <location>
        <begin position="278"/>
        <end position="296"/>
    </location>
</feature>
<dbReference type="RefSeq" id="WP_197699385.1">
    <property type="nucleotide sequence ID" value="NZ_LT607409.1"/>
</dbReference>
<feature type="transmembrane region" description="Helical" evidence="2">
    <location>
        <begin position="146"/>
        <end position="169"/>
    </location>
</feature>
<dbReference type="InterPro" id="IPR036259">
    <property type="entry name" value="MFS_trans_sf"/>
</dbReference>
<accession>A0A1C4X2U7</accession>
<protein>
    <submittedName>
        <fullName evidence="3">Predicted arabinose efflux permease, MFS family</fullName>
    </submittedName>
</protein>
<gene>
    <name evidence="3" type="ORF">GA0070612_3150</name>
</gene>
<dbReference type="PANTHER" id="PTHR23537:SF1">
    <property type="entry name" value="SUGAR TRANSPORTER"/>
    <property type="match status" value="1"/>
</dbReference>
<dbReference type="SUPFAM" id="SSF103473">
    <property type="entry name" value="MFS general substrate transporter"/>
    <property type="match status" value="1"/>
</dbReference>
<keyword evidence="2" id="KW-0472">Membrane</keyword>
<dbReference type="PANTHER" id="PTHR23537">
    <property type="match status" value="1"/>
</dbReference>
<dbReference type="InterPro" id="IPR010645">
    <property type="entry name" value="MFS_4"/>
</dbReference>
<dbReference type="GO" id="GO:0005886">
    <property type="term" value="C:plasma membrane"/>
    <property type="evidence" value="ECO:0007669"/>
    <property type="project" value="TreeGrafter"/>
</dbReference>
<feature type="transmembrane region" description="Helical" evidence="2">
    <location>
        <begin position="302"/>
        <end position="326"/>
    </location>
</feature>
<sequence>MAAQRTVQDAATPPDRSWRIVGRTAAALAAGMGIGRFVYTPILPLMQEHAGLSPRLGANLATANYLGYLLGAMAAIVAPALLRSRRTLRVSLVILVGTLALMPAGRAGALWIGLRLVAGVVSALIFVIAVDAVLSGLRGRAQHLAGWAFGGVGAGIALSGALVLVMRTVGSWEESWWWAAALTLACAVMAWRLDPGAADPPTAVRSDHRIGSRSFAALLTSYSLEGIGYIIAGTFLVAAIDQSAPDWVGSGAWILVGLAALPSAALWAGLAGRWSRPTVLLVALLVQTVGVVLPVLTGRTEVALVSALIFGGTFLGIATTALAIGAHLGVPRAVAILTTGYSAGQIIGPLAVTPLLRDGYRQALLLGAVVVALAAVAAGALRHRFPSHDDAPDDRMTATTGRLSTPGVESVLRRPADEGR</sequence>
<keyword evidence="2" id="KW-0812">Transmembrane</keyword>
<evidence type="ECO:0000256" key="1">
    <source>
        <dbReference type="SAM" id="MobiDB-lite"/>
    </source>
</evidence>
<feature type="region of interest" description="Disordered" evidence="1">
    <location>
        <begin position="388"/>
        <end position="420"/>
    </location>
</feature>
<evidence type="ECO:0000256" key="2">
    <source>
        <dbReference type="SAM" id="Phobius"/>
    </source>
</evidence>
<dbReference type="Pfam" id="PF06779">
    <property type="entry name" value="MFS_4"/>
    <property type="match status" value="1"/>
</dbReference>
<feature type="transmembrane region" description="Helical" evidence="2">
    <location>
        <begin position="333"/>
        <end position="356"/>
    </location>
</feature>
<feature type="transmembrane region" description="Helical" evidence="2">
    <location>
        <begin position="88"/>
        <end position="105"/>
    </location>
</feature>